<keyword evidence="8" id="KW-0547">Nucleotide-binding</keyword>
<dbReference type="GO" id="GO:0005524">
    <property type="term" value="F:ATP binding"/>
    <property type="evidence" value="ECO:0007669"/>
    <property type="project" value="UniProtKB-UniRule"/>
</dbReference>
<dbReference type="Pfam" id="PF14604">
    <property type="entry name" value="SH3_9"/>
    <property type="match status" value="1"/>
</dbReference>
<dbReference type="Proteomes" id="UP000838412">
    <property type="component" value="Unassembled WGS sequence"/>
</dbReference>
<dbReference type="SMART" id="SM00326">
    <property type="entry name" value="SH3"/>
    <property type="match status" value="1"/>
</dbReference>
<dbReference type="OrthoDB" id="339325at2759"/>
<dbReference type="CDD" id="cd12059">
    <property type="entry name" value="SH3_MLK1-3"/>
    <property type="match status" value="1"/>
</dbReference>
<dbReference type="SMART" id="SM00220">
    <property type="entry name" value="S_TKc"/>
    <property type="match status" value="1"/>
</dbReference>
<evidence type="ECO:0000313" key="12">
    <source>
        <dbReference type="Proteomes" id="UP000838412"/>
    </source>
</evidence>
<dbReference type="InterPro" id="IPR001452">
    <property type="entry name" value="SH3_domain"/>
</dbReference>
<comment type="catalytic activity">
    <reaction evidence="5">
        <text>L-threonyl-[protein] + ATP = O-phospho-L-threonyl-[protein] + ADP + H(+)</text>
        <dbReference type="Rhea" id="RHEA:46608"/>
        <dbReference type="Rhea" id="RHEA-COMP:11060"/>
        <dbReference type="Rhea" id="RHEA-COMP:11605"/>
        <dbReference type="ChEBI" id="CHEBI:15378"/>
        <dbReference type="ChEBI" id="CHEBI:30013"/>
        <dbReference type="ChEBI" id="CHEBI:30616"/>
        <dbReference type="ChEBI" id="CHEBI:61977"/>
        <dbReference type="ChEBI" id="CHEBI:456216"/>
        <dbReference type="EC" id="2.7.11.25"/>
    </reaction>
</comment>
<dbReference type="Gene3D" id="1.10.510.10">
    <property type="entry name" value="Transferase(Phosphotransferase) domain 1"/>
    <property type="match status" value="1"/>
</dbReference>
<dbReference type="PRINTS" id="PR00452">
    <property type="entry name" value="SH3DOMAIN"/>
</dbReference>
<dbReference type="PROSITE" id="PS00107">
    <property type="entry name" value="PROTEIN_KINASE_ATP"/>
    <property type="match status" value="1"/>
</dbReference>
<dbReference type="PANTHER" id="PTHR44329">
    <property type="entry name" value="SERINE/THREONINE-PROTEIN KINASE TNNI3K-RELATED"/>
    <property type="match status" value="1"/>
</dbReference>
<dbReference type="Gene3D" id="3.30.200.20">
    <property type="entry name" value="Phosphorylase Kinase, domain 1"/>
    <property type="match status" value="1"/>
</dbReference>
<comment type="cofactor">
    <cofactor evidence="1">
        <name>Mg(2+)</name>
        <dbReference type="ChEBI" id="CHEBI:18420"/>
    </cofactor>
</comment>
<comment type="catalytic activity">
    <reaction evidence="6">
        <text>L-seryl-[protein] + ATP = O-phospho-L-seryl-[protein] + ADP + H(+)</text>
        <dbReference type="Rhea" id="RHEA:17989"/>
        <dbReference type="Rhea" id="RHEA-COMP:9863"/>
        <dbReference type="Rhea" id="RHEA-COMP:11604"/>
        <dbReference type="ChEBI" id="CHEBI:15378"/>
        <dbReference type="ChEBI" id="CHEBI:29999"/>
        <dbReference type="ChEBI" id="CHEBI:30616"/>
        <dbReference type="ChEBI" id="CHEBI:83421"/>
        <dbReference type="ChEBI" id="CHEBI:456216"/>
        <dbReference type="EC" id="2.7.11.25"/>
    </reaction>
</comment>
<dbReference type="GO" id="GO:0004706">
    <property type="term" value="F:JUN kinase kinase kinase activity"/>
    <property type="evidence" value="ECO:0007669"/>
    <property type="project" value="TreeGrafter"/>
</dbReference>
<dbReference type="EC" id="2.7.11.25" evidence="3"/>
<dbReference type="InterPro" id="IPR036028">
    <property type="entry name" value="SH3-like_dom_sf"/>
</dbReference>
<sequence length="265" mass="29734">MVIERPAPTEIISFMDPFRSRFGTGTNRRGGDRKRDSDPKAPLWTAVFDYDANADDELTLRQGDRVEVLSTDSKVSGDDGWWTGKIDGQVGIFPSNYVRMNDAVNGDAVPCSIDFSELQLNEVIGCGGFGKVYRGAWRGELVAVKAARQDLDDDINVIVQQVRQEAKLFWLLDHPNVATLKGVCLKPPNLCLVMEYYEGGALNRVLAGRKIPPEILIDWALQIARGMQYLHEEAPIPLIHRDLKSSNSKYHLQTVKFIHYSRAES</sequence>
<dbReference type="SUPFAM" id="SSF50044">
    <property type="entry name" value="SH3-domain"/>
    <property type="match status" value="1"/>
</dbReference>
<evidence type="ECO:0000256" key="4">
    <source>
        <dbReference type="ARBA" id="ARBA00022443"/>
    </source>
</evidence>
<evidence type="ECO:0000256" key="5">
    <source>
        <dbReference type="ARBA" id="ARBA00047559"/>
    </source>
</evidence>
<evidence type="ECO:0000259" key="10">
    <source>
        <dbReference type="PROSITE" id="PS50011"/>
    </source>
</evidence>
<feature type="binding site" evidence="8">
    <location>
        <position position="145"/>
    </location>
    <ligand>
        <name>ATP</name>
        <dbReference type="ChEBI" id="CHEBI:30616"/>
    </ligand>
</feature>
<keyword evidence="4 7" id="KW-0728">SH3 domain</keyword>
<organism evidence="11 12">
    <name type="scientific">Branchiostoma lanceolatum</name>
    <name type="common">Common lancelet</name>
    <name type="synonym">Amphioxus lanceolatum</name>
    <dbReference type="NCBI Taxonomy" id="7740"/>
    <lineage>
        <taxon>Eukaryota</taxon>
        <taxon>Metazoa</taxon>
        <taxon>Chordata</taxon>
        <taxon>Cephalochordata</taxon>
        <taxon>Leptocardii</taxon>
        <taxon>Amphioxiformes</taxon>
        <taxon>Branchiostomatidae</taxon>
        <taxon>Branchiostoma</taxon>
    </lineage>
</organism>
<protein>
    <recommendedName>
        <fullName evidence="3">mitogen-activated protein kinase kinase kinase</fullName>
        <ecNumber evidence="3">2.7.11.25</ecNumber>
    </recommendedName>
</protein>
<comment type="caution">
    <text evidence="11">The sequence shown here is derived from an EMBL/GenBank/DDBJ whole genome shotgun (WGS) entry which is preliminary data.</text>
</comment>
<dbReference type="Pfam" id="PF07714">
    <property type="entry name" value="PK_Tyr_Ser-Thr"/>
    <property type="match status" value="1"/>
</dbReference>
<evidence type="ECO:0000256" key="8">
    <source>
        <dbReference type="PROSITE-ProRule" id="PRU10141"/>
    </source>
</evidence>
<comment type="similarity">
    <text evidence="2">Belongs to the protein kinase superfamily. STE Ser/Thr protein kinase family. MAP kinase kinase kinase subfamily.</text>
</comment>
<dbReference type="InterPro" id="IPR011009">
    <property type="entry name" value="Kinase-like_dom_sf"/>
</dbReference>
<dbReference type="PROSITE" id="PS50002">
    <property type="entry name" value="SH3"/>
    <property type="match status" value="1"/>
</dbReference>
<dbReference type="Gene3D" id="2.30.30.40">
    <property type="entry name" value="SH3 Domains"/>
    <property type="match status" value="1"/>
</dbReference>
<dbReference type="InterPro" id="IPR051681">
    <property type="entry name" value="Ser/Thr_Kinases-Pseudokinases"/>
</dbReference>
<evidence type="ECO:0000256" key="6">
    <source>
        <dbReference type="ARBA" id="ARBA00048329"/>
    </source>
</evidence>
<evidence type="ECO:0000256" key="7">
    <source>
        <dbReference type="PROSITE-ProRule" id="PRU00192"/>
    </source>
</evidence>
<dbReference type="SUPFAM" id="SSF56112">
    <property type="entry name" value="Protein kinase-like (PK-like)"/>
    <property type="match status" value="1"/>
</dbReference>
<evidence type="ECO:0000256" key="3">
    <source>
        <dbReference type="ARBA" id="ARBA00012406"/>
    </source>
</evidence>
<keyword evidence="12" id="KW-1185">Reference proteome</keyword>
<dbReference type="InterPro" id="IPR001245">
    <property type="entry name" value="Ser-Thr/Tyr_kinase_cat_dom"/>
</dbReference>
<feature type="domain" description="SH3" evidence="9">
    <location>
        <begin position="39"/>
        <end position="103"/>
    </location>
</feature>
<accession>A0A8S4MM80</accession>
<dbReference type="PROSITE" id="PS50011">
    <property type="entry name" value="PROTEIN_KINASE_DOM"/>
    <property type="match status" value="1"/>
</dbReference>
<evidence type="ECO:0000256" key="1">
    <source>
        <dbReference type="ARBA" id="ARBA00001946"/>
    </source>
</evidence>
<feature type="domain" description="Protein kinase" evidence="10">
    <location>
        <begin position="118"/>
        <end position="265"/>
    </location>
</feature>
<dbReference type="EMBL" id="CAKMNS010000126">
    <property type="protein sequence ID" value="CAH1276996.1"/>
    <property type="molecule type" value="Genomic_DNA"/>
</dbReference>
<proteinExistence type="inferred from homology"/>
<dbReference type="InterPro" id="IPR035779">
    <property type="entry name" value="MLK1-3_SH3"/>
</dbReference>
<evidence type="ECO:0000256" key="2">
    <source>
        <dbReference type="ARBA" id="ARBA00006529"/>
    </source>
</evidence>
<keyword evidence="8" id="KW-0067">ATP-binding</keyword>
<evidence type="ECO:0000313" key="11">
    <source>
        <dbReference type="EMBL" id="CAH1276996.1"/>
    </source>
</evidence>
<dbReference type="PANTHER" id="PTHR44329:SF293">
    <property type="entry name" value="MITOGEN-ACTIVATED PROTEIN KINASE KINASE KINASE"/>
    <property type="match status" value="1"/>
</dbReference>
<name>A0A8S4MM80_BRALA</name>
<dbReference type="InterPro" id="IPR000719">
    <property type="entry name" value="Prot_kinase_dom"/>
</dbReference>
<reference evidence="11" key="1">
    <citation type="submission" date="2022-01" db="EMBL/GenBank/DDBJ databases">
        <authorList>
            <person name="Braso-Vives M."/>
        </authorList>
    </citation>
    <scope>NUCLEOTIDE SEQUENCE</scope>
</reference>
<gene>
    <name evidence="11" type="primary">MAP3K11</name>
    <name evidence="11" type="ORF">BLAG_LOCUS25907</name>
</gene>
<dbReference type="AlphaFoldDB" id="A0A8S4MM80"/>
<dbReference type="InterPro" id="IPR017441">
    <property type="entry name" value="Protein_kinase_ATP_BS"/>
</dbReference>
<dbReference type="FunFam" id="3.30.200.20:FF:000085">
    <property type="entry name" value="Mitogen-activated protein kinase kinase kinase"/>
    <property type="match status" value="1"/>
</dbReference>
<evidence type="ECO:0000259" key="9">
    <source>
        <dbReference type="PROSITE" id="PS50002"/>
    </source>
</evidence>